<dbReference type="SUPFAM" id="SSF53271">
    <property type="entry name" value="PRTase-like"/>
    <property type="match status" value="1"/>
</dbReference>
<gene>
    <name evidence="4" type="primary">comF</name>
    <name evidence="4" type="ordered locus">Dshi_3500</name>
</gene>
<dbReference type="EMBL" id="CP000830">
    <property type="protein sequence ID" value="ABV95233.1"/>
    <property type="molecule type" value="Genomic_DNA"/>
</dbReference>
<evidence type="ECO:0000313" key="5">
    <source>
        <dbReference type="Proteomes" id="UP000006833"/>
    </source>
</evidence>
<dbReference type="Gene3D" id="3.40.50.2020">
    <property type="match status" value="1"/>
</dbReference>
<dbReference type="PANTHER" id="PTHR47505">
    <property type="entry name" value="DNA UTILIZATION PROTEIN YHGH"/>
    <property type="match status" value="1"/>
</dbReference>
<dbReference type="Proteomes" id="UP000006833">
    <property type="component" value="Chromosome"/>
</dbReference>
<dbReference type="Pfam" id="PF18912">
    <property type="entry name" value="DZR_2"/>
    <property type="match status" value="1"/>
</dbReference>
<evidence type="ECO:0000256" key="1">
    <source>
        <dbReference type="ARBA" id="ARBA00008007"/>
    </source>
</evidence>
<dbReference type="STRING" id="398580.Dshi_3500"/>
<dbReference type="InterPro" id="IPR029057">
    <property type="entry name" value="PRTase-like"/>
</dbReference>
<keyword evidence="5" id="KW-1185">Reference proteome</keyword>
<feature type="domain" description="Double zinc ribbon" evidence="3">
    <location>
        <begin position="10"/>
        <end position="69"/>
    </location>
</feature>
<accession>A8LPZ3</accession>
<dbReference type="AlphaFoldDB" id="A8LPZ3"/>
<protein>
    <submittedName>
        <fullName evidence="4">Competence protein F</fullName>
    </submittedName>
</protein>
<evidence type="ECO:0000259" key="3">
    <source>
        <dbReference type="Pfam" id="PF18912"/>
    </source>
</evidence>
<feature type="domain" description="Phosphoribosyltransferase" evidence="2">
    <location>
        <begin position="143"/>
        <end position="244"/>
    </location>
</feature>
<sequence length="258" mass="28052">MFHGQLQTALRTVYPPSCITCRAPVASDFGLCGECLRQTPFIAGGICNTCGVPVAGLSETETDICEDCLNIPRPWSRGRAVMTYQDMGRTLVLQLKHSDRTDLARPAGAWLARAARPLVQGNTLVLPVPMHRTRLLRRTYNQAVLLARVAARHLERQMVPDLLTRTRRTPMQDQRSFEERFANLDGAVSVCGARARSAGIAGRHVLLIDDVMTSGATLAACAAACLEAGAEEVDIAVLARVHREEFVGRPRASPDAAP</sequence>
<dbReference type="InterPro" id="IPR051910">
    <property type="entry name" value="ComF/GntX_DNA_util-trans"/>
</dbReference>
<proteinExistence type="inferred from homology"/>
<comment type="similarity">
    <text evidence="1">Belongs to the ComF/GntX family.</text>
</comment>
<dbReference type="InterPro" id="IPR000836">
    <property type="entry name" value="PRTase_dom"/>
</dbReference>
<dbReference type="PANTHER" id="PTHR47505:SF1">
    <property type="entry name" value="DNA UTILIZATION PROTEIN YHGH"/>
    <property type="match status" value="1"/>
</dbReference>
<dbReference type="CDD" id="cd06223">
    <property type="entry name" value="PRTases_typeI"/>
    <property type="match status" value="1"/>
</dbReference>
<dbReference type="Pfam" id="PF00156">
    <property type="entry name" value="Pribosyltran"/>
    <property type="match status" value="1"/>
</dbReference>
<dbReference type="eggNOG" id="COG1040">
    <property type="taxonomic scope" value="Bacteria"/>
</dbReference>
<dbReference type="HOGENOM" id="CLU_054549_1_1_5"/>
<reference evidence="5" key="1">
    <citation type="journal article" date="2010" name="ISME J.">
        <title>The complete genome sequence of the algal symbiont Dinoroseobacter shibae: a hitchhiker's guide to life in the sea.</title>
        <authorList>
            <person name="Wagner-Dobler I."/>
            <person name="Ballhausen B."/>
            <person name="Berger M."/>
            <person name="Brinkhoff T."/>
            <person name="Buchholz I."/>
            <person name="Bunk B."/>
            <person name="Cypionka H."/>
            <person name="Daniel R."/>
            <person name="Drepper T."/>
            <person name="Gerdts G."/>
            <person name="Hahnke S."/>
            <person name="Han C."/>
            <person name="Jahn D."/>
            <person name="Kalhoefer D."/>
            <person name="Kiss H."/>
            <person name="Klenk H.P."/>
            <person name="Kyrpides N."/>
            <person name="Liebl W."/>
            <person name="Liesegang H."/>
            <person name="Meincke L."/>
            <person name="Pati A."/>
            <person name="Petersen J."/>
            <person name="Piekarski T."/>
            <person name="Pommerenke C."/>
            <person name="Pradella S."/>
            <person name="Pukall R."/>
            <person name="Rabus R."/>
            <person name="Stackebrandt E."/>
            <person name="Thole S."/>
            <person name="Thompson L."/>
            <person name="Tielen P."/>
            <person name="Tomasch J."/>
            <person name="von Jan M."/>
            <person name="Wanphrut N."/>
            <person name="Wichels A."/>
            <person name="Zech H."/>
            <person name="Simon M."/>
        </authorList>
    </citation>
    <scope>NUCLEOTIDE SEQUENCE [LARGE SCALE GENOMIC DNA]</scope>
    <source>
        <strain evidence="5">DSM 16493 / NCIMB 14021 / DFL 12</strain>
    </source>
</reference>
<organism evidence="4 5">
    <name type="scientific">Dinoroseobacter shibae (strain DSM 16493 / NCIMB 14021 / DFL 12)</name>
    <dbReference type="NCBI Taxonomy" id="398580"/>
    <lineage>
        <taxon>Bacteria</taxon>
        <taxon>Pseudomonadati</taxon>
        <taxon>Pseudomonadota</taxon>
        <taxon>Alphaproteobacteria</taxon>
        <taxon>Rhodobacterales</taxon>
        <taxon>Roseobacteraceae</taxon>
        <taxon>Dinoroseobacter</taxon>
    </lineage>
</organism>
<dbReference type="KEGG" id="dsh:Dshi_3500"/>
<evidence type="ECO:0000313" key="4">
    <source>
        <dbReference type="EMBL" id="ABV95233.1"/>
    </source>
</evidence>
<evidence type="ECO:0000259" key="2">
    <source>
        <dbReference type="Pfam" id="PF00156"/>
    </source>
</evidence>
<name>A8LPZ3_DINSH</name>
<dbReference type="RefSeq" id="WP_012180156.1">
    <property type="nucleotide sequence ID" value="NC_009952.1"/>
</dbReference>
<dbReference type="OrthoDB" id="9779910at2"/>
<dbReference type="InterPro" id="IPR044005">
    <property type="entry name" value="DZR_2"/>
</dbReference>